<sequence>METITTREATLADMDALLQFEQGVIEAERPFDPTIKPHPTKYYDIDLMVTAPHIYLVVAELDGQLIGSGYARIQTSKPFLNHPQHCYLGFMYVLPQHRGKGVNNLIMQALKEWAIGKGITELQLEVYYDNAPAVKAYEKTGFSKNMIQMRMGL</sequence>
<dbReference type="Proteomes" id="UP000286701">
    <property type="component" value="Unassembled WGS sequence"/>
</dbReference>
<organism evidence="4 5">
    <name type="scientific">Mucilaginibacter gilvus</name>
    <dbReference type="NCBI Taxonomy" id="2305909"/>
    <lineage>
        <taxon>Bacteria</taxon>
        <taxon>Pseudomonadati</taxon>
        <taxon>Bacteroidota</taxon>
        <taxon>Sphingobacteriia</taxon>
        <taxon>Sphingobacteriales</taxon>
        <taxon>Sphingobacteriaceae</taxon>
        <taxon>Mucilaginibacter</taxon>
    </lineage>
</organism>
<dbReference type="InterPro" id="IPR050832">
    <property type="entry name" value="Bact_Acetyltransf"/>
</dbReference>
<evidence type="ECO:0000256" key="1">
    <source>
        <dbReference type="ARBA" id="ARBA00022679"/>
    </source>
</evidence>
<evidence type="ECO:0000259" key="3">
    <source>
        <dbReference type="PROSITE" id="PS51186"/>
    </source>
</evidence>
<dbReference type="Gene3D" id="3.40.630.30">
    <property type="match status" value="1"/>
</dbReference>
<dbReference type="GO" id="GO:0016747">
    <property type="term" value="F:acyltransferase activity, transferring groups other than amino-acyl groups"/>
    <property type="evidence" value="ECO:0007669"/>
    <property type="project" value="InterPro"/>
</dbReference>
<dbReference type="InterPro" id="IPR000182">
    <property type="entry name" value="GNAT_dom"/>
</dbReference>
<reference evidence="4 5" key="1">
    <citation type="submission" date="2019-01" db="EMBL/GenBank/DDBJ databases">
        <title>Mucilaginibacter antarcticum sp. nov., isolated from antarctic soil.</title>
        <authorList>
            <person name="Yan Y.-Q."/>
            <person name="Du Z.-J."/>
        </authorList>
    </citation>
    <scope>NUCLEOTIDE SEQUENCE [LARGE SCALE GENOMIC DNA]</scope>
    <source>
        <strain evidence="4 5">F01003</strain>
    </source>
</reference>
<gene>
    <name evidence="4" type="ORF">EPL05_13555</name>
</gene>
<proteinExistence type="predicted"/>
<dbReference type="CDD" id="cd04301">
    <property type="entry name" value="NAT_SF"/>
    <property type="match status" value="1"/>
</dbReference>
<evidence type="ECO:0000313" key="4">
    <source>
        <dbReference type="EMBL" id="RWY51089.1"/>
    </source>
</evidence>
<evidence type="ECO:0000256" key="2">
    <source>
        <dbReference type="ARBA" id="ARBA00023315"/>
    </source>
</evidence>
<dbReference type="InterPro" id="IPR016181">
    <property type="entry name" value="Acyl_CoA_acyltransferase"/>
</dbReference>
<keyword evidence="5" id="KW-1185">Reference proteome</keyword>
<dbReference type="EMBL" id="SBIW01000006">
    <property type="protein sequence ID" value="RWY51089.1"/>
    <property type="molecule type" value="Genomic_DNA"/>
</dbReference>
<dbReference type="PANTHER" id="PTHR43877">
    <property type="entry name" value="AMINOALKYLPHOSPHONATE N-ACETYLTRANSFERASE-RELATED-RELATED"/>
    <property type="match status" value="1"/>
</dbReference>
<dbReference type="PANTHER" id="PTHR43877:SF2">
    <property type="entry name" value="AMINOALKYLPHOSPHONATE N-ACETYLTRANSFERASE-RELATED"/>
    <property type="match status" value="1"/>
</dbReference>
<protein>
    <submittedName>
        <fullName evidence="4">GNAT family N-acetyltransferase</fullName>
    </submittedName>
</protein>
<dbReference type="PROSITE" id="PS51186">
    <property type="entry name" value="GNAT"/>
    <property type="match status" value="1"/>
</dbReference>
<keyword evidence="2" id="KW-0012">Acyltransferase</keyword>
<feature type="domain" description="N-acetyltransferase" evidence="3">
    <location>
        <begin position="4"/>
        <end position="153"/>
    </location>
</feature>
<dbReference type="OrthoDB" id="1450704at2"/>
<dbReference type="Pfam" id="PF00583">
    <property type="entry name" value="Acetyltransf_1"/>
    <property type="match status" value="1"/>
</dbReference>
<comment type="caution">
    <text evidence="4">The sequence shown here is derived from an EMBL/GenBank/DDBJ whole genome shotgun (WGS) entry which is preliminary data.</text>
</comment>
<dbReference type="AlphaFoldDB" id="A0A444MN15"/>
<dbReference type="SUPFAM" id="SSF55729">
    <property type="entry name" value="Acyl-CoA N-acyltransferases (Nat)"/>
    <property type="match status" value="1"/>
</dbReference>
<evidence type="ECO:0000313" key="5">
    <source>
        <dbReference type="Proteomes" id="UP000286701"/>
    </source>
</evidence>
<dbReference type="RefSeq" id="WP_128534508.1">
    <property type="nucleotide sequence ID" value="NZ_SBIW01000006.1"/>
</dbReference>
<accession>A0A444MN15</accession>
<name>A0A444MN15_9SPHI</name>
<keyword evidence="1 4" id="KW-0808">Transferase</keyword>